<dbReference type="PANTHER" id="PTHR43358">
    <property type="entry name" value="ALPHA/BETA-HYDROLASE"/>
    <property type="match status" value="1"/>
</dbReference>
<organism evidence="2 3">
    <name type="scientific">Clostridium cellulovorans (strain ATCC 35296 / DSM 3052 / OCM 3 / 743B)</name>
    <dbReference type="NCBI Taxonomy" id="573061"/>
    <lineage>
        <taxon>Bacteria</taxon>
        <taxon>Bacillati</taxon>
        <taxon>Bacillota</taxon>
        <taxon>Clostridia</taxon>
        <taxon>Eubacteriales</taxon>
        <taxon>Clostridiaceae</taxon>
        <taxon>Clostridium</taxon>
    </lineage>
</organism>
<sequence length="325" mass="36954">MRKFIVILCILFIVVAVVLAFSANYFLKFALLSKNYSDSNRENKIENELNSEVTEESVFNTSGTKVESQNWFDVQNSKELTIESHDGLKLVGYFVPSKVETNKLVVLAHGYTSKAKEMSAFAEYYYSQGFNVFAPDDRGHGKSEGKYIGMGIADAPDYIAWMRLLINQLGEDTEIVLHGVSMGGATVMTLSGNSDLPKNVKAIIEDCGYTSVKEEFKYQLKQMFNLPSFPIINVTSVYSKIRIGYNFNEDSAIKQVKKSTTPIFFIHGDKDDFVPFNMVQKLFDAAECEKELWTVPEAGHATSYYLNKEEYEKRIYNFYSKYLSK</sequence>
<evidence type="ECO:0000313" key="3">
    <source>
        <dbReference type="Proteomes" id="UP000002730"/>
    </source>
</evidence>
<dbReference type="Gene3D" id="3.40.50.1820">
    <property type="entry name" value="alpha/beta hydrolase"/>
    <property type="match status" value="1"/>
</dbReference>
<dbReference type="Pfam" id="PF12146">
    <property type="entry name" value="Hydrolase_4"/>
    <property type="match status" value="1"/>
</dbReference>
<dbReference type="InterPro" id="IPR052920">
    <property type="entry name" value="DNA-binding_regulatory"/>
</dbReference>
<dbReference type="HOGENOM" id="CLU_029375_6_3_9"/>
<accession>D9SMW7</accession>
<dbReference type="eggNOG" id="COG1073">
    <property type="taxonomic scope" value="Bacteria"/>
</dbReference>
<dbReference type="STRING" id="573061.Clocel_2090"/>
<dbReference type="PANTHER" id="PTHR43358:SF4">
    <property type="entry name" value="ALPHA_BETA HYDROLASE FOLD-1 DOMAIN-CONTAINING PROTEIN"/>
    <property type="match status" value="1"/>
</dbReference>
<feature type="domain" description="Serine aminopeptidase S33" evidence="1">
    <location>
        <begin position="101"/>
        <end position="213"/>
    </location>
</feature>
<keyword evidence="2" id="KW-0378">Hydrolase</keyword>
<protein>
    <submittedName>
        <fullName evidence="2">Alpha/beta hydrolase fold</fullName>
    </submittedName>
</protein>
<dbReference type="Proteomes" id="UP000002730">
    <property type="component" value="Chromosome"/>
</dbReference>
<dbReference type="GO" id="GO:0016787">
    <property type="term" value="F:hydrolase activity"/>
    <property type="evidence" value="ECO:0007669"/>
    <property type="project" value="UniProtKB-KW"/>
</dbReference>
<dbReference type="InterPro" id="IPR029058">
    <property type="entry name" value="AB_hydrolase_fold"/>
</dbReference>
<dbReference type="KEGG" id="ccb:Clocel_2090"/>
<evidence type="ECO:0000259" key="1">
    <source>
        <dbReference type="Pfam" id="PF12146"/>
    </source>
</evidence>
<dbReference type="InterPro" id="IPR022742">
    <property type="entry name" value="Hydrolase_4"/>
</dbReference>
<name>D9SMW7_CLOC7</name>
<keyword evidence="3" id="KW-1185">Reference proteome</keyword>
<dbReference type="AlphaFoldDB" id="D9SMW7"/>
<proteinExistence type="predicted"/>
<dbReference type="EMBL" id="CP002160">
    <property type="protein sequence ID" value="ADL51833.1"/>
    <property type="molecule type" value="Genomic_DNA"/>
</dbReference>
<dbReference type="OrthoDB" id="9776685at2"/>
<reference evidence="2 3" key="1">
    <citation type="submission" date="2010-08" db="EMBL/GenBank/DDBJ databases">
        <title>Complete sequence of Clostridium cellulovorans 743B.</title>
        <authorList>
            <consortium name="US DOE Joint Genome Institute"/>
            <person name="Lucas S."/>
            <person name="Copeland A."/>
            <person name="Lapidus A."/>
            <person name="Cheng J.-F."/>
            <person name="Bruce D."/>
            <person name="Goodwin L."/>
            <person name="Pitluck S."/>
            <person name="Chertkov O."/>
            <person name="Detter J.C."/>
            <person name="Han C."/>
            <person name="Tapia R."/>
            <person name="Land M."/>
            <person name="Hauser L."/>
            <person name="Chang Y.-J."/>
            <person name="Jeffries C."/>
            <person name="Kyrpides N."/>
            <person name="Ivanova N."/>
            <person name="Mikhailova N."/>
            <person name="Hemme C.L."/>
            <person name="Woyke T."/>
        </authorList>
    </citation>
    <scope>NUCLEOTIDE SEQUENCE [LARGE SCALE GENOMIC DNA]</scope>
    <source>
        <strain evidence="3">ATCC 35296 / DSM 3052 / OCM 3 / 743B</strain>
    </source>
</reference>
<dbReference type="RefSeq" id="WP_010076948.1">
    <property type="nucleotide sequence ID" value="NC_014393.1"/>
</dbReference>
<gene>
    <name evidence="2" type="ordered locus">Clocel_2090</name>
</gene>
<evidence type="ECO:0000313" key="2">
    <source>
        <dbReference type="EMBL" id="ADL51833.1"/>
    </source>
</evidence>
<dbReference type="SUPFAM" id="SSF53474">
    <property type="entry name" value="alpha/beta-Hydrolases"/>
    <property type="match status" value="1"/>
</dbReference>